<gene>
    <name evidence="1" type="ORF">OCBIM_22003445mg</name>
</gene>
<reference evidence="1" key="1">
    <citation type="submission" date="2015-07" db="EMBL/GenBank/DDBJ databases">
        <title>MeaNS - Measles Nucleotide Surveillance Program.</title>
        <authorList>
            <person name="Tran T."/>
            <person name="Druce J."/>
        </authorList>
    </citation>
    <scope>NUCLEOTIDE SEQUENCE</scope>
    <source>
        <strain evidence="1">UCB-OBI-ISO-001</strain>
        <tissue evidence="1">Gonad</tissue>
    </source>
</reference>
<dbReference type="AlphaFoldDB" id="A0A0L8FZU1"/>
<name>A0A0L8FZU1_OCTBM</name>
<protein>
    <submittedName>
        <fullName evidence="1">Uncharacterized protein</fullName>
    </submittedName>
</protein>
<evidence type="ECO:0000313" key="1">
    <source>
        <dbReference type="EMBL" id="KOF70099.1"/>
    </source>
</evidence>
<organism evidence="1">
    <name type="scientific">Octopus bimaculoides</name>
    <name type="common">California two-spotted octopus</name>
    <dbReference type="NCBI Taxonomy" id="37653"/>
    <lineage>
        <taxon>Eukaryota</taxon>
        <taxon>Metazoa</taxon>
        <taxon>Spiralia</taxon>
        <taxon>Lophotrochozoa</taxon>
        <taxon>Mollusca</taxon>
        <taxon>Cephalopoda</taxon>
        <taxon>Coleoidea</taxon>
        <taxon>Octopodiformes</taxon>
        <taxon>Octopoda</taxon>
        <taxon>Incirrata</taxon>
        <taxon>Octopodidae</taxon>
        <taxon>Octopus</taxon>
    </lineage>
</organism>
<dbReference type="EMBL" id="KQ425015">
    <property type="protein sequence ID" value="KOF70099.1"/>
    <property type="molecule type" value="Genomic_DNA"/>
</dbReference>
<proteinExistence type="predicted"/>
<sequence>MHIYHKYDDLAKILQTAGYARIQVKILPVSISLRAVLTCFPHKICNQSE</sequence>
<accession>A0A0L8FZU1</accession>